<accession>A0A8W8NPV8</accession>
<dbReference type="EnsemblMetazoa" id="G8614.1">
    <property type="protein sequence ID" value="G8614.1:cds"/>
    <property type="gene ID" value="G8614"/>
</dbReference>
<reference evidence="2" key="1">
    <citation type="submission" date="2022-08" db="UniProtKB">
        <authorList>
            <consortium name="EnsemblMetazoa"/>
        </authorList>
    </citation>
    <scope>IDENTIFICATION</scope>
    <source>
        <strain evidence="2">05x7-T-G4-1.051#20</strain>
    </source>
</reference>
<protein>
    <submittedName>
        <fullName evidence="2">Uncharacterized protein</fullName>
    </submittedName>
</protein>
<name>A0A8W8NPV8_MAGGI</name>
<dbReference type="Proteomes" id="UP000005408">
    <property type="component" value="Unassembled WGS sequence"/>
</dbReference>
<feature type="chain" id="PRO_5036448743" evidence="1">
    <location>
        <begin position="20"/>
        <end position="128"/>
    </location>
</feature>
<evidence type="ECO:0000313" key="3">
    <source>
        <dbReference type="Proteomes" id="UP000005408"/>
    </source>
</evidence>
<keyword evidence="1" id="KW-0732">Signal</keyword>
<dbReference type="AlphaFoldDB" id="A0A8W8NPV8"/>
<feature type="signal peptide" evidence="1">
    <location>
        <begin position="1"/>
        <end position="19"/>
    </location>
</feature>
<evidence type="ECO:0000256" key="1">
    <source>
        <dbReference type="SAM" id="SignalP"/>
    </source>
</evidence>
<keyword evidence="3" id="KW-1185">Reference proteome</keyword>
<sequence>MGLSLQAQLCIVVFGIVLSSCIHLHEFRKLDGYSFSVYLADYCPRNETEWKARSTAINCTDKNGYACLPNKNITELLEFCYTIPFIWIEEGVCLYLNKRPSIVLTYNCSQFQFGCPNSSHTSFDLFEI</sequence>
<organism evidence="2 3">
    <name type="scientific">Magallana gigas</name>
    <name type="common">Pacific oyster</name>
    <name type="synonym">Crassostrea gigas</name>
    <dbReference type="NCBI Taxonomy" id="29159"/>
    <lineage>
        <taxon>Eukaryota</taxon>
        <taxon>Metazoa</taxon>
        <taxon>Spiralia</taxon>
        <taxon>Lophotrochozoa</taxon>
        <taxon>Mollusca</taxon>
        <taxon>Bivalvia</taxon>
        <taxon>Autobranchia</taxon>
        <taxon>Pteriomorphia</taxon>
        <taxon>Ostreida</taxon>
        <taxon>Ostreoidea</taxon>
        <taxon>Ostreidae</taxon>
        <taxon>Magallana</taxon>
    </lineage>
</organism>
<proteinExistence type="predicted"/>
<evidence type="ECO:0000313" key="2">
    <source>
        <dbReference type="EnsemblMetazoa" id="G8614.1:cds"/>
    </source>
</evidence>